<dbReference type="Pfam" id="PF07858">
    <property type="entry name" value="LEH"/>
    <property type="match status" value="1"/>
</dbReference>
<organism evidence="2 3">
    <name type="scientific">Nocardioides baekrokdamisoli</name>
    <dbReference type="NCBI Taxonomy" id="1804624"/>
    <lineage>
        <taxon>Bacteria</taxon>
        <taxon>Bacillati</taxon>
        <taxon>Actinomycetota</taxon>
        <taxon>Actinomycetes</taxon>
        <taxon>Propionibacteriales</taxon>
        <taxon>Nocardioidaceae</taxon>
        <taxon>Nocardioides</taxon>
    </lineage>
</organism>
<dbReference type="InterPro" id="IPR013100">
    <property type="entry name" value="LEH"/>
</dbReference>
<dbReference type="Proteomes" id="UP000271573">
    <property type="component" value="Chromosome"/>
</dbReference>
<keyword evidence="3" id="KW-1185">Reference proteome</keyword>
<evidence type="ECO:0000313" key="3">
    <source>
        <dbReference type="Proteomes" id="UP000271573"/>
    </source>
</evidence>
<evidence type="ECO:0000313" key="2">
    <source>
        <dbReference type="EMBL" id="BBH18255.1"/>
    </source>
</evidence>
<dbReference type="SUPFAM" id="SSF54427">
    <property type="entry name" value="NTF2-like"/>
    <property type="match status" value="1"/>
</dbReference>
<sequence>MTNVEVVEDFFAALAIADVPTGSALLAPEIEWLNTGLPTVRGRRVFGILKALPKLAFDFDFVMHEIDEDGETVRTQRTDVLRWGPLSSSFHVAGDFVVRDGKIHRWDDRYKMGEVISGFFKRVDGS</sequence>
<dbReference type="KEGG" id="nbe:Back2_25420"/>
<dbReference type="RefSeq" id="WP_125569589.1">
    <property type="nucleotide sequence ID" value="NZ_AP019307.1"/>
</dbReference>
<name>A0A3G9IQC7_9ACTN</name>
<proteinExistence type="predicted"/>
<evidence type="ECO:0000259" key="1">
    <source>
        <dbReference type="Pfam" id="PF07858"/>
    </source>
</evidence>
<dbReference type="EMBL" id="AP019307">
    <property type="protein sequence ID" value="BBH18255.1"/>
    <property type="molecule type" value="Genomic_DNA"/>
</dbReference>
<dbReference type="OrthoDB" id="9781757at2"/>
<feature type="domain" description="Limonene-1,2-epoxide hydrolase" evidence="1">
    <location>
        <begin position="2"/>
        <end position="118"/>
    </location>
</feature>
<dbReference type="Gene3D" id="3.10.450.50">
    <property type="match status" value="1"/>
</dbReference>
<reference evidence="2 3" key="1">
    <citation type="submission" date="2018-11" db="EMBL/GenBank/DDBJ databases">
        <title>Complete genome sequence of Nocardioides baekrokdamisoli strain KCTC 39748.</title>
        <authorList>
            <person name="Kang S.W."/>
            <person name="Lee K.C."/>
            <person name="Kim K.K."/>
            <person name="Kim J.S."/>
            <person name="Kim D.S."/>
            <person name="Ko S.H."/>
            <person name="Yang S.H."/>
            <person name="Shin Y.K."/>
            <person name="Lee J.S."/>
        </authorList>
    </citation>
    <scope>NUCLEOTIDE SEQUENCE [LARGE SCALE GENOMIC DNA]</scope>
    <source>
        <strain evidence="2 3">KCTC 39748</strain>
    </source>
</reference>
<accession>A0A3G9IQC7</accession>
<dbReference type="InterPro" id="IPR032710">
    <property type="entry name" value="NTF2-like_dom_sf"/>
</dbReference>
<gene>
    <name evidence="2" type="ORF">Back2_25420</name>
</gene>
<protein>
    <recommendedName>
        <fullName evidence="1">Limonene-1,2-epoxide hydrolase domain-containing protein</fullName>
    </recommendedName>
</protein>
<dbReference type="AlphaFoldDB" id="A0A3G9IQC7"/>